<feature type="domain" description="C2H2-type" evidence="12">
    <location>
        <begin position="1031"/>
        <end position="1058"/>
    </location>
</feature>
<dbReference type="Gene3D" id="3.30.160.60">
    <property type="entry name" value="Classic Zinc Finger"/>
    <property type="match status" value="11"/>
</dbReference>
<feature type="region of interest" description="Disordered" evidence="11">
    <location>
        <begin position="95"/>
        <end position="181"/>
    </location>
</feature>
<dbReference type="GO" id="GO:0000978">
    <property type="term" value="F:RNA polymerase II cis-regulatory region sequence-specific DNA binding"/>
    <property type="evidence" value="ECO:0007669"/>
    <property type="project" value="TreeGrafter"/>
</dbReference>
<dbReference type="AlphaFoldDB" id="A0A131XST1"/>
<feature type="domain" description="C2H2-type" evidence="12">
    <location>
        <begin position="733"/>
        <end position="761"/>
    </location>
</feature>
<feature type="compositionally biased region" description="Basic and acidic residues" evidence="11">
    <location>
        <begin position="270"/>
        <end position="286"/>
    </location>
</feature>
<dbReference type="GO" id="GO:0005634">
    <property type="term" value="C:nucleus"/>
    <property type="evidence" value="ECO:0007669"/>
    <property type="project" value="UniProtKB-SubCell"/>
</dbReference>
<reference evidence="13" key="1">
    <citation type="submission" date="2016-02" db="EMBL/GenBank/DDBJ databases">
        <title>RNAseq analyses of the midgut from blood- or serum-fed Ixodes ricinus ticks.</title>
        <authorList>
            <person name="Perner J."/>
            <person name="Provaznik J."/>
            <person name="Schrenkova J."/>
            <person name="Urbanova V."/>
            <person name="Ribeiro J.M."/>
            <person name="Kopacek P."/>
        </authorList>
    </citation>
    <scope>NUCLEOTIDE SEQUENCE</scope>
    <source>
        <tissue evidence="13">Gut</tissue>
    </source>
</reference>
<evidence type="ECO:0000256" key="6">
    <source>
        <dbReference type="ARBA" id="ARBA00023015"/>
    </source>
</evidence>
<dbReference type="GO" id="GO:0008270">
    <property type="term" value="F:zinc ion binding"/>
    <property type="evidence" value="ECO:0007669"/>
    <property type="project" value="UniProtKB-KW"/>
</dbReference>
<evidence type="ECO:0000256" key="3">
    <source>
        <dbReference type="ARBA" id="ARBA00022737"/>
    </source>
</evidence>
<evidence type="ECO:0000256" key="7">
    <source>
        <dbReference type="ARBA" id="ARBA00023125"/>
    </source>
</evidence>
<sequence>MNPMSLDLVFPEGIEKGGRVSFNFLRPPSSASDRGVLESGKETTVAQTADSSANITVVRKRLQASCFDKKYALEKVRICAGADRCHVDERLVQVPKQRGGSTEELASLSEPGDMDAGNDDVISIASSGPSSPFTVDDSLPKETTLSIASSPSPIPSISTEPASKKTTPLSKPPVHGTTGKRSLYSCLHCTHVTTNRDTAIAHCQEHFPKKDSTSSQPPAKQTPATAEDPVSSPAATPTVAPAVKSLRTYRKPRITNVFSKNEAEANSALKPKEAENLPPGQDKETVAKMSSVRIETAVLPTVLKMLSNMSPNVSRVVLKTGPVQMAGAGALTSKNITAVVKRSQGNIPRTPAPASSSKPQVTNGVASKAGPTPIILPKSTIGTKTTLPAAALDASIGKTAKIIFKCFKCSHQTFDKNIALKHLHEHMATKPAATVKSSSASGDVETPPDNSEPDESVNPQEQDKQQPATRTQGAPVGPFFRPVGRPRKLEKDSIKYFACTKCRKIYKNRSGLKKHMMIHSGEHKFECDKCHRQFRFKSVLQVHMKTHTREFPHECTKCTRKYATEEQLKKHVERWHVDPVICQICNMPFMRQRNLAIHMLRRHGPPGKGPQFRCQTCERAFYLQEDLVCHESNCKGDSVRRCTVCHFASDVYRELCDHTVQCHPEVPTFKCATCDLVSIHDFKHRAHLKTHRPDRYKCKKPRHVYKCPECGKEMRSQNGLQSHMSMHNNIKPFQCPECQSCFSSKGTLRSHRLNVHTSAAYSCDRCPLTCKSKLALRKHISLVHDQTMAFVCEQCKKRFTSERKLQLHKAVVHMGDVACLTDGQNPFPMLKVYRCNECSHATFSLYRSKAHAITHTGVMPFQCSQCDKAFVVQDELKRHIILLHDKGKEKQCPHCDRHFISDSRYEWHVRLHETLAGFVCNQCGQLFESKAYLEHHRQRHSNYEEPCSCHVCGKVLKTLRAKTIHITHMHPEASSSPSLAVLRSLRYPHGCEQCPVRFKTPTELRAHKLIRHSPSGKRPPSSKSPASGDRYECHYCHRCFQHKYALRQHLRTHTGERPFACQYCDKTFNIHQILKDHVVTMHTKDFKLHCLLCGKGCVNNTKLKQHLRHAHKAVLKPSLPAPLRNKAQGKERALKAASSRGTHQQYQVQQVQQVHEMAPAVFIQDQVFVEEQEVVTAAETAMVAEDPIKLLTSFF</sequence>
<name>A0A131XST1_IXORI</name>
<feature type="domain" description="C2H2-type" evidence="12">
    <location>
        <begin position="1088"/>
        <end position="1111"/>
    </location>
</feature>
<dbReference type="GO" id="GO:0000981">
    <property type="term" value="F:DNA-binding transcription factor activity, RNA polymerase II-specific"/>
    <property type="evidence" value="ECO:0007669"/>
    <property type="project" value="TreeGrafter"/>
</dbReference>
<keyword evidence="6" id="KW-0805">Transcription regulation</keyword>
<dbReference type="EMBL" id="GEGO01003662">
    <property type="protein sequence ID" value="JAR91742.1"/>
    <property type="molecule type" value="Transcribed_RNA"/>
</dbReference>
<feature type="compositionally biased region" description="Polar residues" evidence="11">
    <location>
        <begin position="457"/>
        <end position="472"/>
    </location>
</feature>
<keyword evidence="5" id="KW-0862">Zinc</keyword>
<dbReference type="PROSITE" id="PS00028">
    <property type="entry name" value="ZINC_FINGER_C2H2_1"/>
    <property type="match status" value="12"/>
</dbReference>
<feature type="domain" description="C2H2-type" evidence="12">
    <location>
        <begin position="553"/>
        <end position="576"/>
    </location>
</feature>
<dbReference type="PANTHER" id="PTHR24384">
    <property type="entry name" value="FINGER PUTATIVE TRANSCRIPTION FACTOR FAMILY-RELATED"/>
    <property type="match status" value="1"/>
</dbReference>
<evidence type="ECO:0000256" key="2">
    <source>
        <dbReference type="ARBA" id="ARBA00022723"/>
    </source>
</evidence>
<feature type="region of interest" description="Disordered" evidence="11">
    <location>
        <begin position="207"/>
        <end position="242"/>
    </location>
</feature>
<evidence type="ECO:0000256" key="11">
    <source>
        <dbReference type="SAM" id="MobiDB-lite"/>
    </source>
</evidence>
<dbReference type="SMART" id="SM00355">
    <property type="entry name" value="ZnF_C2H2"/>
    <property type="match status" value="22"/>
</dbReference>
<keyword evidence="3" id="KW-0677">Repeat</keyword>
<keyword evidence="2" id="KW-0479">Metal-binding</keyword>
<evidence type="ECO:0000259" key="12">
    <source>
        <dbReference type="PROSITE" id="PS50157"/>
    </source>
</evidence>
<feature type="domain" description="C2H2-type" evidence="12">
    <location>
        <begin position="833"/>
        <end position="860"/>
    </location>
</feature>
<evidence type="ECO:0000256" key="4">
    <source>
        <dbReference type="ARBA" id="ARBA00022771"/>
    </source>
</evidence>
<evidence type="ECO:0000256" key="1">
    <source>
        <dbReference type="ARBA" id="ARBA00004123"/>
    </source>
</evidence>
<feature type="domain" description="C2H2-type" evidence="12">
    <location>
        <begin position="918"/>
        <end position="945"/>
    </location>
</feature>
<feature type="compositionally biased region" description="Low complexity" evidence="11">
    <location>
        <begin position="146"/>
        <end position="158"/>
    </location>
</feature>
<feature type="region of interest" description="Disordered" evidence="11">
    <location>
        <begin position="262"/>
        <end position="287"/>
    </location>
</feature>
<feature type="domain" description="C2H2-type" evidence="12">
    <location>
        <begin position="705"/>
        <end position="732"/>
    </location>
</feature>
<evidence type="ECO:0000313" key="13">
    <source>
        <dbReference type="EMBL" id="JAP69392.1"/>
    </source>
</evidence>
<accession>A0A131XST1</accession>
<keyword evidence="4 10" id="KW-0863">Zinc-finger</keyword>
<evidence type="ECO:0000256" key="5">
    <source>
        <dbReference type="ARBA" id="ARBA00022833"/>
    </source>
</evidence>
<dbReference type="InterPro" id="IPR036236">
    <property type="entry name" value="Znf_C2H2_sf"/>
</dbReference>
<feature type="compositionally biased region" description="Polar residues" evidence="11">
    <location>
        <begin position="159"/>
        <end position="169"/>
    </location>
</feature>
<reference evidence="14" key="2">
    <citation type="journal article" date="2018" name="PLoS Negl. Trop. Dis.">
        <title>Sialome diversity of ticks revealed by RNAseq of single tick salivary glands.</title>
        <authorList>
            <person name="Perner J."/>
            <person name="Kropackova S."/>
            <person name="Kopacek P."/>
            <person name="Ribeiro J.M."/>
        </authorList>
    </citation>
    <scope>NUCLEOTIDE SEQUENCE</scope>
    <source>
        <strain evidence="14">Siblings of single egg batch collected in Ceske Budejovice</strain>
        <tissue evidence="14">Salivary glands</tissue>
    </source>
</reference>
<dbReference type="PROSITE" id="PS50157">
    <property type="entry name" value="ZINC_FINGER_C2H2_2"/>
    <property type="match status" value="13"/>
</dbReference>
<dbReference type="Pfam" id="PF00096">
    <property type="entry name" value="zf-C2H2"/>
    <property type="match status" value="8"/>
</dbReference>
<feature type="compositionally biased region" description="Low complexity" evidence="11">
    <location>
        <begin position="229"/>
        <end position="242"/>
    </location>
</feature>
<feature type="domain" description="C2H2-type" evidence="12">
    <location>
        <begin position="989"/>
        <end position="1019"/>
    </location>
</feature>
<protein>
    <recommendedName>
        <fullName evidence="12">C2H2-type domain-containing protein</fullName>
    </recommendedName>
</protein>
<keyword evidence="8" id="KW-0804">Transcription</keyword>
<feature type="compositionally biased region" description="Polar residues" evidence="11">
    <location>
        <begin position="213"/>
        <end position="224"/>
    </location>
</feature>
<feature type="domain" description="C2H2-type" evidence="12">
    <location>
        <begin position="790"/>
        <end position="818"/>
    </location>
</feature>
<evidence type="ECO:0000256" key="9">
    <source>
        <dbReference type="ARBA" id="ARBA00023242"/>
    </source>
</evidence>
<dbReference type="SUPFAM" id="SSF57667">
    <property type="entry name" value="beta-beta-alpha zinc fingers"/>
    <property type="match status" value="9"/>
</dbReference>
<dbReference type="EMBL" id="GEFM01006404">
    <property type="protein sequence ID" value="JAP69392.1"/>
    <property type="molecule type" value="mRNA"/>
</dbReference>
<keyword evidence="7" id="KW-0238">DNA-binding</keyword>
<feature type="compositionally biased region" description="Polar residues" evidence="11">
    <location>
        <begin position="124"/>
        <end position="133"/>
    </location>
</feature>
<feature type="domain" description="C2H2-type" evidence="12">
    <location>
        <begin position="497"/>
        <end position="524"/>
    </location>
</feature>
<keyword evidence="9" id="KW-0539">Nucleus</keyword>
<dbReference type="InterPro" id="IPR013087">
    <property type="entry name" value="Znf_C2H2_type"/>
</dbReference>
<feature type="domain" description="C2H2-type" evidence="12">
    <location>
        <begin position="861"/>
        <end position="889"/>
    </location>
</feature>
<dbReference type="FunFam" id="3.30.160.60:FF:000100">
    <property type="entry name" value="Zinc finger 45-like"/>
    <property type="match status" value="1"/>
</dbReference>
<feature type="compositionally biased region" description="Polar residues" evidence="11">
    <location>
        <begin position="344"/>
        <end position="365"/>
    </location>
</feature>
<organism evidence="13">
    <name type="scientific">Ixodes ricinus</name>
    <name type="common">Common tick</name>
    <name type="synonym">Acarus ricinus</name>
    <dbReference type="NCBI Taxonomy" id="34613"/>
    <lineage>
        <taxon>Eukaryota</taxon>
        <taxon>Metazoa</taxon>
        <taxon>Ecdysozoa</taxon>
        <taxon>Arthropoda</taxon>
        <taxon>Chelicerata</taxon>
        <taxon>Arachnida</taxon>
        <taxon>Acari</taxon>
        <taxon>Parasitiformes</taxon>
        <taxon>Ixodida</taxon>
        <taxon>Ixodoidea</taxon>
        <taxon>Ixodidae</taxon>
        <taxon>Ixodinae</taxon>
        <taxon>Ixodes</taxon>
    </lineage>
</organism>
<dbReference type="PANTHER" id="PTHR24384:SF189">
    <property type="entry name" value="C2H2-TYPE DOMAIN-CONTAINING PROTEIN-RELATED"/>
    <property type="match status" value="1"/>
</dbReference>
<dbReference type="InterPro" id="IPR050752">
    <property type="entry name" value="C2H2-ZF_domain"/>
</dbReference>
<feature type="region of interest" description="Disordered" evidence="11">
    <location>
        <begin position="344"/>
        <end position="370"/>
    </location>
</feature>
<comment type="subcellular location">
    <subcellularLocation>
        <location evidence="1">Nucleus</location>
    </subcellularLocation>
</comment>
<feature type="domain" description="C2H2-type" evidence="12">
    <location>
        <begin position="1059"/>
        <end position="1087"/>
    </location>
</feature>
<feature type="region of interest" description="Disordered" evidence="11">
    <location>
        <begin position="430"/>
        <end position="485"/>
    </location>
</feature>
<feature type="domain" description="C2H2-type" evidence="12">
    <location>
        <begin position="525"/>
        <end position="552"/>
    </location>
</feature>
<evidence type="ECO:0000256" key="8">
    <source>
        <dbReference type="ARBA" id="ARBA00023163"/>
    </source>
</evidence>
<evidence type="ECO:0000256" key="10">
    <source>
        <dbReference type="PROSITE-ProRule" id="PRU00042"/>
    </source>
</evidence>
<proteinExistence type="evidence at transcript level"/>
<evidence type="ECO:0000313" key="14">
    <source>
        <dbReference type="EMBL" id="JAR91742.1"/>
    </source>
</evidence>